<feature type="disulfide bond" description="Redox-active" evidence="9">
    <location>
        <begin position="32"/>
        <end position="35"/>
    </location>
</feature>
<evidence type="ECO:0000256" key="8">
    <source>
        <dbReference type="PIRSR" id="PIRSR000077-1"/>
    </source>
</evidence>
<dbReference type="InterPro" id="IPR013766">
    <property type="entry name" value="Thioredoxin_domain"/>
</dbReference>
<keyword evidence="4 9" id="KW-1015">Disulfide bond</keyword>
<feature type="active site" description="Nucleophile" evidence="8">
    <location>
        <position position="32"/>
    </location>
</feature>
<name>A0A1F7S0P0_9BACT</name>
<dbReference type="EMBL" id="MGDE01000048">
    <property type="protein sequence ID" value="OGL47281.1"/>
    <property type="molecule type" value="Genomic_DNA"/>
</dbReference>
<evidence type="ECO:0000256" key="7">
    <source>
        <dbReference type="PIRNR" id="PIRNR000077"/>
    </source>
</evidence>
<keyword evidence="5 9" id="KW-0676">Redox-active center</keyword>
<evidence type="ECO:0000256" key="9">
    <source>
        <dbReference type="PIRSR" id="PIRSR000077-4"/>
    </source>
</evidence>
<dbReference type="SUPFAM" id="SSF52833">
    <property type="entry name" value="Thioredoxin-like"/>
    <property type="match status" value="1"/>
</dbReference>
<evidence type="ECO:0000256" key="2">
    <source>
        <dbReference type="ARBA" id="ARBA00022448"/>
    </source>
</evidence>
<dbReference type="AlphaFoldDB" id="A0A1F7S0P0"/>
<dbReference type="PRINTS" id="PR00421">
    <property type="entry name" value="THIOREDOXIN"/>
</dbReference>
<dbReference type="NCBIfam" id="TIGR01068">
    <property type="entry name" value="thioredoxin"/>
    <property type="match status" value="1"/>
</dbReference>
<dbReference type="Proteomes" id="UP000178797">
    <property type="component" value="Unassembled WGS sequence"/>
</dbReference>
<dbReference type="GO" id="GO:0045454">
    <property type="term" value="P:cell redox homeostasis"/>
    <property type="evidence" value="ECO:0007669"/>
    <property type="project" value="TreeGrafter"/>
</dbReference>
<dbReference type="PIRSF" id="PIRSF000077">
    <property type="entry name" value="Thioredoxin"/>
    <property type="match status" value="1"/>
</dbReference>
<dbReference type="InterPro" id="IPR005746">
    <property type="entry name" value="Thioredoxin"/>
</dbReference>
<dbReference type="PROSITE" id="PS00194">
    <property type="entry name" value="THIOREDOXIN_1"/>
    <property type="match status" value="1"/>
</dbReference>
<dbReference type="InterPro" id="IPR017937">
    <property type="entry name" value="Thioredoxin_CS"/>
</dbReference>
<evidence type="ECO:0000256" key="5">
    <source>
        <dbReference type="ARBA" id="ARBA00023284"/>
    </source>
</evidence>
<evidence type="ECO:0000256" key="1">
    <source>
        <dbReference type="ARBA" id="ARBA00008987"/>
    </source>
</evidence>
<dbReference type="GO" id="GO:0005829">
    <property type="term" value="C:cytosol"/>
    <property type="evidence" value="ECO:0007669"/>
    <property type="project" value="TreeGrafter"/>
</dbReference>
<dbReference type="Gene3D" id="3.40.30.10">
    <property type="entry name" value="Glutaredoxin"/>
    <property type="match status" value="1"/>
</dbReference>
<proteinExistence type="inferred from homology"/>
<keyword evidence="2" id="KW-0813">Transport</keyword>
<evidence type="ECO:0000256" key="4">
    <source>
        <dbReference type="ARBA" id="ARBA00023157"/>
    </source>
</evidence>
<feature type="active site" description="Nucleophile" evidence="8">
    <location>
        <position position="35"/>
    </location>
</feature>
<feature type="domain" description="Thioredoxin" evidence="10">
    <location>
        <begin position="1"/>
        <end position="106"/>
    </location>
</feature>
<keyword evidence="3" id="KW-0249">Electron transport</keyword>
<evidence type="ECO:0000256" key="6">
    <source>
        <dbReference type="NCBIfam" id="TIGR01068"/>
    </source>
</evidence>
<comment type="caution">
    <text evidence="11">The sequence shown here is derived from an EMBL/GenBank/DDBJ whole genome shotgun (WGS) entry which is preliminary data.</text>
</comment>
<reference evidence="11 12" key="1">
    <citation type="journal article" date="2016" name="Nat. Commun.">
        <title>Thousands of microbial genomes shed light on interconnected biogeochemical processes in an aquifer system.</title>
        <authorList>
            <person name="Anantharaman K."/>
            <person name="Brown C.T."/>
            <person name="Hug L.A."/>
            <person name="Sharon I."/>
            <person name="Castelle C.J."/>
            <person name="Probst A.J."/>
            <person name="Thomas B.C."/>
            <person name="Singh A."/>
            <person name="Wilkins M.J."/>
            <person name="Karaoz U."/>
            <person name="Brodie E.L."/>
            <person name="Williams K.H."/>
            <person name="Hubbard S.S."/>
            <person name="Banfield J.F."/>
        </authorList>
    </citation>
    <scope>NUCLEOTIDE SEQUENCE [LARGE SCALE GENOMIC DNA]</scope>
</reference>
<dbReference type="PANTHER" id="PTHR45663:SF11">
    <property type="entry name" value="GEO12009P1"/>
    <property type="match status" value="1"/>
</dbReference>
<organism evidence="11 12">
    <name type="scientific">Candidatus Schekmanbacteria bacterium RBG_16_38_10</name>
    <dbReference type="NCBI Taxonomy" id="1817879"/>
    <lineage>
        <taxon>Bacteria</taxon>
        <taxon>Candidatus Schekmaniibacteriota</taxon>
    </lineage>
</organism>
<dbReference type="Pfam" id="PF00085">
    <property type="entry name" value="Thioredoxin"/>
    <property type="match status" value="1"/>
</dbReference>
<evidence type="ECO:0000313" key="12">
    <source>
        <dbReference type="Proteomes" id="UP000178797"/>
    </source>
</evidence>
<dbReference type="GO" id="GO:0015035">
    <property type="term" value="F:protein-disulfide reductase activity"/>
    <property type="evidence" value="ECO:0007669"/>
    <property type="project" value="UniProtKB-UniRule"/>
</dbReference>
<comment type="similarity">
    <text evidence="1 7">Belongs to the thioredoxin family.</text>
</comment>
<dbReference type="FunFam" id="3.40.30.10:FF:000001">
    <property type="entry name" value="Thioredoxin"/>
    <property type="match status" value="1"/>
</dbReference>
<gene>
    <name evidence="11" type="ORF">A2W05_11280</name>
</gene>
<dbReference type="PANTHER" id="PTHR45663">
    <property type="entry name" value="GEO12009P1"/>
    <property type="match status" value="1"/>
</dbReference>
<accession>A0A1F7S0P0</accession>
<dbReference type="CDD" id="cd02947">
    <property type="entry name" value="TRX_family"/>
    <property type="match status" value="1"/>
</dbReference>
<evidence type="ECO:0000256" key="3">
    <source>
        <dbReference type="ARBA" id="ARBA00022982"/>
    </source>
</evidence>
<feature type="site" description="Deprotonates C-terminal active site Cys" evidence="8">
    <location>
        <position position="26"/>
    </location>
</feature>
<sequence length="106" mass="11813">MGKEIEITEKNFEQEVLKSDIPVLVDFWAVWCGPCRMVTPVVEEISEEYSGKVKVGKLNVDDNPSLASKYKVMSIPTLMLFKEGVVVDHIIGAQGKTQIKAMIDKA</sequence>
<feature type="site" description="Contributes to redox potential value" evidence="8">
    <location>
        <position position="34"/>
    </location>
</feature>
<protein>
    <recommendedName>
        <fullName evidence="6 7">Thioredoxin</fullName>
    </recommendedName>
</protein>
<evidence type="ECO:0000259" key="10">
    <source>
        <dbReference type="PROSITE" id="PS51352"/>
    </source>
</evidence>
<feature type="site" description="Contributes to redox potential value" evidence="8">
    <location>
        <position position="33"/>
    </location>
</feature>
<dbReference type="PROSITE" id="PS51352">
    <property type="entry name" value="THIOREDOXIN_2"/>
    <property type="match status" value="1"/>
</dbReference>
<evidence type="ECO:0000313" key="11">
    <source>
        <dbReference type="EMBL" id="OGL47281.1"/>
    </source>
</evidence>
<dbReference type="InterPro" id="IPR036249">
    <property type="entry name" value="Thioredoxin-like_sf"/>
</dbReference>